<evidence type="ECO:0000313" key="3">
    <source>
        <dbReference type="Proteomes" id="UP000054270"/>
    </source>
</evidence>
<gene>
    <name evidence="2" type="ORF">HYPSUDRAFT_660233</name>
</gene>
<dbReference type="Proteomes" id="UP000054270">
    <property type="component" value="Unassembled WGS sequence"/>
</dbReference>
<dbReference type="EMBL" id="KN817551">
    <property type="protein sequence ID" value="KJA22217.1"/>
    <property type="molecule type" value="Genomic_DNA"/>
</dbReference>
<reference evidence="3" key="1">
    <citation type="submission" date="2014-04" db="EMBL/GenBank/DDBJ databases">
        <title>Evolutionary Origins and Diversification of the Mycorrhizal Mutualists.</title>
        <authorList>
            <consortium name="DOE Joint Genome Institute"/>
            <consortium name="Mycorrhizal Genomics Consortium"/>
            <person name="Kohler A."/>
            <person name="Kuo A."/>
            <person name="Nagy L.G."/>
            <person name="Floudas D."/>
            <person name="Copeland A."/>
            <person name="Barry K.W."/>
            <person name="Cichocki N."/>
            <person name="Veneault-Fourrey C."/>
            <person name="LaButti K."/>
            <person name="Lindquist E.A."/>
            <person name="Lipzen A."/>
            <person name="Lundell T."/>
            <person name="Morin E."/>
            <person name="Murat C."/>
            <person name="Riley R."/>
            <person name="Ohm R."/>
            <person name="Sun H."/>
            <person name="Tunlid A."/>
            <person name="Henrissat B."/>
            <person name="Grigoriev I.V."/>
            <person name="Hibbett D.S."/>
            <person name="Martin F."/>
        </authorList>
    </citation>
    <scope>NUCLEOTIDE SEQUENCE [LARGE SCALE GENOMIC DNA]</scope>
    <source>
        <strain evidence="3">FD-334 SS-4</strain>
    </source>
</reference>
<keyword evidence="3" id="KW-1185">Reference proteome</keyword>
<dbReference type="AlphaFoldDB" id="A0A0D2L5U5"/>
<sequence>MRNLAIYTSLHPTLSGTVPPNEDKHSSTRPCRSRTRLNDTWRARAAEESVEDRKGRRGAICHSMTLEQPWPFPNLLDVSTWPASWSISCTSHLVRDVASYQRIRRFSTIFRMTCRPPPYSSQTAGTLPRAGFLSIILLSLSSNFTCTET</sequence>
<protein>
    <submittedName>
        <fullName evidence="2">Uncharacterized protein</fullName>
    </submittedName>
</protein>
<organism evidence="2 3">
    <name type="scientific">Hypholoma sublateritium (strain FD-334 SS-4)</name>
    <dbReference type="NCBI Taxonomy" id="945553"/>
    <lineage>
        <taxon>Eukaryota</taxon>
        <taxon>Fungi</taxon>
        <taxon>Dikarya</taxon>
        <taxon>Basidiomycota</taxon>
        <taxon>Agaricomycotina</taxon>
        <taxon>Agaricomycetes</taxon>
        <taxon>Agaricomycetidae</taxon>
        <taxon>Agaricales</taxon>
        <taxon>Agaricineae</taxon>
        <taxon>Strophariaceae</taxon>
        <taxon>Hypholoma</taxon>
    </lineage>
</organism>
<proteinExistence type="predicted"/>
<feature type="region of interest" description="Disordered" evidence="1">
    <location>
        <begin position="12"/>
        <end position="33"/>
    </location>
</feature>
<name>A0A0D2L5U5_HYPSF</name>
<evidence type="ECO:0000256" key="1">
    <source>
        <dbReference type="SAM" id="MobiDB-lite"/>
    </source>
</evidence>
<evidence type="ECO:0000313" key="2">
    <source>
        <dbReference type="EMBL" id="KJA22217.1"/>
    </source>
</evidence>
<accession>A0A0D2L5U5</accession>